<evidence type="ECO:0000256" key="1">
    <source>
        <dbReference type="ARBA" id="ARBA00002368"/>
    </source>
</evidence>
<evidence type="ECO:0000256" key="3">
    <source>
        <dbReference type="ARBA" id="ARBA00022723"/>
    </source>
</evidence>
<comment type="catalytic activity">
    <reaction evidence="6">
        <text>(S)-dihydroorotate + H2O = N-carbamoyl-L-aspartate + H(+)</text>
        <dbReference type="Rhea" id="RHEA:24296"/>
        <dbReference type="ChEBI" id="CHEBI:15377"/>
        <dbReference type="ChEBI" id="CHEBI:15378"/>
        <dbReference type="ChEBI" id="CHEBI:30864"/>
        <dbReference type="ChEBI" id="CHEBI:32814"/>
        <dbReference type="EC" id="3.5.2.3"/>
    </reaction>
</comment>
<dbReference type="Pfam" id="PF12890">
    <property type="entry name" value="DHOase"/>
    <property type="match status" value="1"/>
</dbReference>
<gene>
    <name evidence="6" type="primary">pyrC</name>
    <name evidence="8" type="ORF">HGK34_20135</name>
</gene>
<accession>A0ABS1LRZ9</accession>
<dbReference type="InterPro" id="IPR024403">
    <property type="entry name" value="DHOase_cat"/>
</dbReference>
<comment type="cofactor">
    <cofactor evidence="6">
        <name>Zn(2+)</name>
        <dbReference type="ChEBI" id="CHEBI:29105"/>
    </cofactor>
    <text evidence="6">Binds 2 Zn(2+) ions per subunit.</text>
</comment>
<feature type="binding site" evidence="6">
    <location>
        <position position="159"/>
    </location>
    <ligand>
        <name>Zn(2+)</name>
        <dbReference type="ChEBI" id="CHEBI:29105"/>
        <label>2</label>
    </ligand>
</feature>
<organism evidence="8 9">
    <name type="scientific">Myceligenerans indicum</name>
    <dbReference type="NCBI Taxonomy" id="2593663"/>
    <lineage>
        <taxon>Bacteria</taxon>
        <taxon>Bacillati</taxon>
        <taxon>Actinomycetota</taxon>
        <taxon>Actinomycetes</taxon>
        <taxon>Micrococcales</taxon>
        <taxon>Promicromonosporaceae</taxon>
        <taxon>Myceligenerans</taxon>
    </lineage>
</organism>
<dbReference type="Gene3D" id="3.20.20.140">
    <property type="entry name" value="Metal-dependent hydrolases"/>
    <property type="match status" value="1"/>
</dbReference>
<keyword evidence="9" id="KW-1185">Reference proteome</keyword>
<reference evidence="8 9" key="1">
    <citation type="journal article" date="2021" name="Arch. Microbiol.">
        <title>Myceligenerans indicum sp. nov., an actinobacterium isolated from mangrove sediment of Sundarbans, India.</title>
        <authorList>
            <person name="Asha K."/>
            <person name="Bhadury P."/>
        </authorList>
    </citation>
    <scope>NUCLEOTIDE SEQUENCE [LARGE SCALE GENOMIC DNA]</scope>
    <source>
        <strain evidence="8 9">I2</strain>
    </source>
</reference>
<evidence type="ECO:0000259" key="7">
    <source>
        <dbReference type="Pfam" id="PF12890"/>
    </source>
</evidence>
<feature type="binding site" evidence="6">
    <location>
        <position position="239"/>
    </location>
    <ligand>
        <name>Zn(2+)</name>
        <dbReference type="ChEBI" id="CHEBI:29105"/>
        <label>2</label>
    </ligand>
</feature>
<comment type="caution">
    <text evidence="8">The sequence shown here is derived from an EMBL/GenBank/DDBJ whole genome shotgun (WGS) entry which is preliminary data.</text>
</comment>
<dbReference type="SUPFAM" id="SSF51556">
    <property type="entry name" value="Metallo-dependent hydrolases"/>
    <property type="match status" value="1"/>
</dbReference>
<dbReference type="InterPro" id="IPR002195">
    <property type="entry name" value="Dihydroorotase_CS"/>
</dbReference>
<feature type="binding site" evidence="6">
    <location>
        <begin position="330"/>
        <end position="331"/>
    </location>
    <ligand>
        <name>substrate</name>
    </ligand>
</feature>
<feature type="binding site" evidence="6">
    <location>
        <begin position="67"/>
        <end position="69"/>
    </location>
    <ligand>
        <name>substrate</name>
    </ligand>
</feature>
<evidence type="ECO:0000313" key="8">
    <source>
        <dbReference type="EMBL" id="MBL0888558.1"/>
    </source>
</evidence>
<feature type="binding site" evidence="6">
    <location>
        <position position="67"/>
    </location>
    <ligand>
        <name>Zn(2+)</name>
        <dbReference type="ChEBI" id="CHEBI:29105"/>
        <label>1</label>
    </ligand>
</feature>
<dbReference type="Gene3D" id="2.30.40.10">
    <property type="entry name" value="Urease, subunit C, domain 1"/>
    <property type="match status" value="1"/>
</dbReference>
<dbReference type="InterPro" id="IPR032466">
    <property type="entry name" value="Metal_Hydrolase"/>
</dbReference>
<comment type="pathway">
    <text evidence="6">Pyrimidine metabolism; UMP biosynthesis via de novo pathway; (S)-dihydroorotate from bicarbonate: step 3/3.</text>
</comment>
<feature type="binding site" evidence="6">
    <location>
        <position position="65"/>
    </location>
    <ligand>
        <name>Zn(2+)</name>
        <dbReference type="ChEBI" id="CHEBI:29105"/>
        <label>1</label>
    </ligand>
</feature>
<sequence>MTTTYVLRGVRPLGGEPADVVLDGGRITHLGAPGSATPSSDTDPGVVEIDGENRLILLPGLVDLHTHLREPGREDAETVCSGTRAAAAGGFTAVHAMANTTPTQDTAGVVEQVWRLGRDAGWVDVRPVGAVTVGLGGERLAELGAMADSAAGVRVFSDDGKCVHDPVLMRRALEYVKAFDGVVAQHAQEPRLTEGAQMNEGVVSSEVGLAGWPAVAEESIIARDVLLAEHVGSRLHVCHLSTARSVEIVRWAKSRGVEVTAEVTPHHLLLTDERARSYDARFKVNPPLRTEGDVEAVREGLADGTIDIVATDHAPHPVEDKDCEWAAAAFGMTGLETALSVVQATMVDTGRMSWADVARVLSQAPARIGRIDAGPAAQGRGVGVGEPANVTLVDPAASRTVRGAQQVTASANTPLEGMELPGVVVATFLRGRATVLGGVPVDAGGEDGSGLAGRVGETEAVAS</sequence>
<feature type="binding site" evidence="6">
    <location>
        <position position="316"/>
    </location>
    <ligand>
        <name>substrate</name>
    </ligand>
</feature>
<feature type="binding site" evidence="6">
    <location>
        <position position="312"/>
    </location>
    <ligand>
        <name>Zn(2+)</name>
        <dbReference type="ChEBI" id="CHEBI:29105"/>
        <label>1</label>
    </ligand>
</feature>
<dbReference type="HAMAP" id="MF_00220_B">
    <property type="entry name" value="PyrC_classI_B"/>
    <property type="match status" value="1"/>
</dbReference>
<dbReference type="RefSeq" id="WP_201850790.1">
    <property type="nucleotide sequence ID" value="NZ_JABBYC010000062.1"/>
</dbReference>
<keyword evidence="4 6" id="KW-0378">Hydrolase</keyword>
<comment type="function">
    <text evidence="1 6">Catalyzes the reversible cyclization of carbamoyl aspartate to dihydroorotate.</text>
</comment>
<dbReference type="InterPro" id="IPR004722">
    <property type="entry name" value="DHOase"/>
</dbReference>
<dbReference type="InterPro" id="IPR050138">
    <property type="entry name" value="DHOase/Allantoinase_Hydrolase"/>
</dbReference>
<evidence type="ECO:0000313" key="9">
    <source>
        <dbReference type="Proteomes" id="UP000675409"/>
    </source>
</evidence>
<feature type="active site" evidence="6">
    <location>
        <position position="312"/>
    </location>
</feature>
<dbReference type="CDD" id="cd01317">
    <property type="entry name" value="DHOase_IIa"/>
    <property type="match status" value="1"/>
</dbReference>
<evidence type="ECO:0000256" key="2">
    <source>
        <dbReference type="ARBA" id="ARBA00010286"/>
    </source>
</evidence>
<dbReference type="Proteomes" id="UP000675409">
    <property type="component" value="Unassembled WGS sequence"/>
</dbReference>
<feature type="binding site" evidence="6">
    <location>
        <position position="285"/>
    </location>
    <ligand>
        <name>substrate</name>
    </ligand>
</feature>
<feature type="binding site" evidence="6">
    <location>
        <position position="99"/>
    </location>
    <ligand>
        <name>substrate</name>
    </ligand>
</feature>
<evidence type="ECO:0000256" key="6">
    <source>
        <dbReference type="HAMAP-Rule" id="MF_00220"/>
    </source>
</evidence>
<name>A0ABS1LRZ9_9MICO</name>
<dbReference type="NCBIfam" id="NF006836">
    <property type="entry name" value="PRK09357.1-1"/>
    <property type="match status" value="1"/>
</dbReference>
<evidence type="ECO:0000256" key="4">
    <source>
        <dbReference type="ARBA" id="ARBA00022801"/>
    </source>
</evidence>
<dbReference type="NCBIfam" id="TIGR00857">
    <property type="entry name" value="pyrC_multi"/>
    <property type="match status" value="1"/>
</dbReference>
<dbReference type="PANTHER" id="PTHR43668:SF2">
    <property type="entry name" value="ALLANTOINASE"/>
    <property type="match status" value="1"/>
</dbReference>
<keyword evidence="5 6" id="KW-0665">Pyrimidine biosynthesis</keyword>
<dbReference type="InterPro" id="IPR011059">
    <property type="entry name" value="Metal-dep_hydrolase_composite"/>
</dbReference>
<feature type="domain" description="Dihydroorotase catalytic" evidence="7">
    <location>
        <begin position="56"/>
        <end position="243"/>
    </location>
</feature>
<dbReference type="PANTHER" id="PTHR43668">
    <property type="entry name" value="ALLANTOINASE"/>
    <property type="match status" value="1"/>
</dbReference>
<proteinExistence type="inferred from homology"/>
<keyword evidence="6" id="KW-0862">Zinc</keyword>
<feature type="binding site" evidence="6">
    <location>
        <position position="159"/>
    </location>
    <ligand>
        <name>Zn(2+)</name>
        <dbReference type="ChEBI" id="CHEBI:29105"/>
        <label>1</label>
    </ligand>
</feature>
<evidence type="ECO:0000256" key="5">
    <source>
        <dbReference type="ARBA" id="ARBA00022975"/>
    </source>
</evidence>
<dbReference type="PROSITE" id="PS00483">
    <property type="entry name" value="DIHYDROOROTASE_2"/>
    <property type="match status" value="1"/>
</dbReference>
<keyword evidence="3 6" id="KW-0479">Metal-binding</keyword>
<protein>
    <recommendedName>
        <fullName evidence="6">Dihydroorotase</fullName>
        <shortName evidence="6">DHOase</shortName>
        <ecNumber evidence="6">3.5.2.3</ecNumber>
    </recommendedName>
</protein>
<dbReference type="SUPFAM" id="SSF51338">
    <property type="entry name" value="Composite domain of metallo-dependent hydrolases"/>
    <property type="match status" value="2"/>
</dbReference>
<dbReference type="GO" id="GO:0004151">
    <property type="term" value="F:dihydroorotase activity"/>
    <property type="evidence" value="ECO:0007669"/>
    <property type="project" value="UniProtKB-EC"/>
</dbReference>
<dbReference type="EC" id="3.5.2.3" evidence="6"/>
<comment type="similarity">
    <text evidence="2 6">Belongs to the metallo-dependent hydrolases superfamily. DHOase family. Class I DHOase subfamily.</text>
</comment>
<feature type="binding site" evidence="6">
    <location>
        <position position="186"/>
    </location>
    <ligand>
        <name>Zn(2+)</name>
        <dbReference type="ChEBI" id="CHEBI:29105"/>
        <label>2</label>
    </ligand>
</feature>
<dbReference type="EMBL" id="JABBYC010000062">
    <property type="protein sequence ID" value="MBL0888558.1"/>
    <property type="molecule type" value="Genomic_DNA"/>
</dbReference>